<name>A0ABQ5ZTV8_9GAMM</name>
<dbReference type="SUPFAM" id="SSF52047">
    <property type="entry name" value="RNI-like"/>
    <property type="match status" value="1"/>
</dbReference>
<dbReference type="RefSeq" id="WP_027849927.1">
    <property type="nucleotide sequence ID" value="NZ_BSOR01000016.1"/>
</dbReference>
<accession>A0ABQ5ZTV8</accession>
<reference evidence="2" key="1">
    <citation type="journal article" date="2019" name="Int. J. Syst. Evol. Microbiol.">
        <title>The Global Catalogue of Microorganisms (GCM) 10K type strain sequencing project: providing services to taxonomists for standard genome sequencing and annotation.</title>
        <authorList>
            <consortium name="The Broad Institute Genomics Platform"/>
            <consortium name="The Broad Institute Genome Sequencing Center for Infectious Disease"/>
            <person name="Wu L."/>
            <person name="Ma J."/>
        </authorList>
    </citation>
    <scope>NUCLEOTIDE SEQUENCE [LARGE SCALE GENOMIC DNA]</scope>
    <source>
        <strain evidence="2">NBRC 100033</strain>
    </source>
</reference>
<evidence type="ECO:0008006" key="3">
    <source>
        <dbReference type="Google" id="ProtNLM"/>
    </source>
</evidence>
<comment type="caution">
    <text evidence="1">The sequence shown here is derived from an EMBL/GenBank/DDBJ whole genome shotgun (WGS) entry which is preliminary data.</text>
</comment>
<dbReference type="EMBL" id="BSOR01000016">
    <property type="protein sequence ID" value="GLR63595.1"/>
    <property type="molecule type" value="Genomic_DNA"/>
</dbReference>
<keyword evidence="2" id="KW-1185">Reference proteome</keyword>
<evidence type="ECO:0000313" key="1">
    <source>
        <dbReference type="EMBL" id="GLR63595.1"/>
    </source>
</evidence>
<proteinExistence type="predicted"/>
<sequence length="82" mass="9215">MAQQFAVSKKDSLGGLYLENTQLREWQCSDKQVQNLDLWNAPHLTHLDLSQCQAGMHLLLVNCPNLKEVILPTGAPCYLHLA</sequence>
<evidence type="ECO:0000313" key="2">
    <source>
        <dbReference type="Proteomes" id="UP001156682"/>
    </source>
</evidence>
<dbReference type="InterPro" id="IPR032675">
    <property type="entry name" value="LRR_dom_sf"/>
</dbReference>
<gene>
    <name evidence="1" type="ORF">GCM10007878_10300</name>
</gene>
<organism evidence="1 2">
    <name type="scientific">Marinospirillum insulare</name>
    <dbReference type="NCBI Taxonomy" id="217169"/>
    <lineage>
        <taxon>Bacteria</taxon>
        <taxon>Pseudomonadati</taxon>
        <taxon>Pseudomonadota</taxon>
        <taxon>Gammaproteobacteria</taxon>
        <taxon>Oceanospirillales</taxon>
        <taxon>Oceanospirillaceae</taxon>
        <taxon>Marinospirillum</taxon>
    </lineage>
</organism>
<protein>
    <recommendedName>
        <fullName evidence="3">Leucine Rich repeat-containing protein</fullName>
    </recommendedName>
</protein>
<dbReference type="Proteomes" id="UP001156682">
    <property type="component" value="Unassembled WGS sequence"/>
</dbReference>
<dbReference type="Gene3D" id="3.80.10.10">
    <property type="entry name" value="Ribonuclease Inhibitor"/>
    <property type="match status" value="1"/>
</dbReference>